<dbReference type="eggNOG" id="COG2304">
    <property type="taxonomic scope" value="Bacteria"/>
</dbReference>
<dbReference type="HOGENOM" id="CLU_029925_0_0_11"/>
<dbReference type="OrthoDB" id="1837798at2"/>
<proteinExistence type="predicted"/>
<dbReference type="InterPro" id="IPR002035">
    <property type="entry name" value="VWF_A"/>
</dbReference>
<feature type="domain" description="VWFA" evidence="4">
    <location>
        <begin position="74"/>
        <end position="185"/>
    </location>
</feature>
<keyword evidence="3" id="KW-0732">Signal</keyword>
<evidence type="ECO:0000256" key="3">
    <source>
        <dbReference type="SAM" id="SignalP"/>
    </source>
</evidence>
<dbReference type="SMART" id="SM00327">
    <property type="entry name" value="VWA"/>
    <property type="match status" value="1"/>
</dbReference>
<dbReference type="RefSeq" id="WP_006363356.1">
    <property type="nucleotide sequence ID" value="NZ_GG700631.1"/>
</dbReference>
<feature type="signal peptide" evidence="3">
    <location>
        <begin position="1"/>
        <end position="34"/>
    </location>
</feature>
<dbReference type="EMBL" id="ACUX02000019">
    <property type="protein sequence ID" value="EEZ60589.1"/>
    <property type="molecule type" value="Genomic_DNA"/>
</dbReference>
<feature type="compositionally biased region" description="Low complexity" evidence="1">
    <location>
        <begin position="519"/>
        <end position="536"/>
    </location>
</feature>
<dbReference type="InterPro" id="IPR049319">
    <property type="entry name" value="GBS104-like_Ig"/>
</dbReference>
<dbReference type="Pfam" id="PF00092">
    <property type="entry name" value="VWA"/>
    <property type="match status" value="1"/>
</dbReference>
<dbReference type="CDD" id="cd00198">
    <property type="entry name" value="vWFA"/>
    <property type="match status" value="1"/>
</dbReference>
<sequence>MRKTIPSLRQKGILALACAAMLGAALFIALPAHAWADAGTWTISKSKTATWVDEGKTARVTLQLPSSEAKLSSDIVFVVDNSSCGDDAINDAKATLDKLVAEVAGADQVKVGVVSFRGDGHVEKDLSELNAGNVDAFKGAIAGGYTGDLKSGTNMQDGLAKAKAMLDADTDTPANRKHVILVSDGLTRLFTAEDGMVKDIYYQYSYTDPTSQQAASEIDPKNFVYFGMIDEWRQARTPGSATYAMPYGDWDTYYAHLVEWVANDGDTYARDFKTYGNDATSIVKDPATGAITDPSFAFIEHGTQADHAMAPDRAVYEAYTVWQALKGEGYACYAVRTGDDSDFSVKFMNQLNGGMPLDFTQIANNILYACGAGSKITDSMGKGESYDFDFVPGTATVSVGDEQLEATKESENAWSFHSTGSPNARFTLTYDADADAYEFTAREPISNFAPVKLTYDVALAKAPTEPGDYELATNTKATLLPVNSAGVQGAAEDFDIPKLAYTVKAPSDPKTPEKKPEAKSPAPTTQTATKTTSSGTMPRTGDPMSSLPFVATALIAAAAIGTAAGTRVLKKH</sequence>
<keyword evidence="2" id="KW-0812">Transmembrane</keyword>
<keyword evidence="6" id="KW-1185">Reference proteome</keyword>
<feature type="chain" id="PRO_5038573108" evidence="3">
    <location>
        <begin position="35"/>
        <end position="572"/>
    </location>
</feature>
<dbReference type="Proteomes" id="UP000006001">
    <property type="component" value="Unassembled WGS sequence"/>
</dbReference>
<reference evidence="5" key="1">
    <citation type="submission" date="2009-10" db="EMBL/GenBank/DDBJ databases">
        <authorList>
            <person name="Weinstock G."/>
            <person name="Sodergren E."/>
            <person name="Clifton S."/>
            <person name="Fulton L."/>
            <person name="Fulton B."/>
            <person name="Courtney L."/>
            <person name="Fronick C."/>
            <person name="Harrison M."/>
            <person name="Strong C."/>
            <person name="Farmer C."/>
            <person name="Delahaunty K."/>
            <person name="Markovic C."/>
            <person name="Hall O."/>
            <person name="Minx P."/>
            <person name="Tomlinson C."/>
            <person name="Mitreva M."/>
            <person name="Nelson J."/>
            <person name="Hou S."/>
            <person name="Wollam A."/>
            <person name="Pepin K.H."/>
            <person name="Johnson M."/>
            <person name="Bhonagiri V."/>
            <person name="Nash W.E."/>
            <person name="Warren W."/>
            <person name="Chinwalla A."/>
            <person name="Mardis E.R."/>
            <person name="Wilson R.K."/>
        </authorList>
    </citation>
    <scope>NUCLEOTIDE SEQUENCE [LARGE SCALE GENOMIC DNA]</scope>
    <source>
        <strain evidence="5">ATCC 700122</strain>
    </source>
</reference>
<name>D0WJP1_SLAES</name>
<organism evidence="5 6">
    <name type="scientific">Slackia exigua (strain ATCC 700122 / DSM 15923 / CIP 105133 / JCM 11022 / KCTC 5966 / S-7)</name>
    <dbReference type="NCBI Taxonomy" id="649764"/>
    <lineage>
        <taxon>Bacteria</taxon>
        <taxon>Bacillati</taxon>
        <taxon>Actinomycetota</taxon>
        <taxon>Coriobacteriia</taxon>
        <taxon>Eggerthellales</taxon>
        <taxon>Eggerthellaceae</taxon>
        <taxon>Slackia</taxon>
    </lineage>
</organism>
<dbReference type="SUPFAM" id="SSF53300">
    <property type="entry name" value="vWA-like"/>
    <property type="match status" value="1"/>
</dbReference>
<evidence type="ECO:0000256" key="2">
    <source>
        <dbReference type="SAM" id="Phobius"/>
    </source>
</evidence>
<feature type="transmembrane region" description="Helical" evidence="2">
    <location>
        <begin position="547"/>
        <end position="569"/>
    </location>
</feature>
<dbReference type="STRING" id="649764.HMPREF0762_02068"/>
<feature type="region of interest" description="Disordered" evidence="1">
    <location>
        <begin position="504"/>
        <end position="544"/>
    </location>
</feature>
<keyword evidence="2" id="KW-0472">Membrane</keyword>
<dbReference type="GeneID" id="85007921"/>
<dbReference type="InterPro" id="IPR036465">
    <property type="entry name" value="vWFA_dom_sf"/>
</dbReference>
<dbReference type="AlphaFoldDB" id="D0WJP1"/>
<evidence type="ECO:0000313" key="6">
    <source>
        <dbReference type="Proteomes" id="UP000006001"/>
    </source>
</evidence>
<comment type="caution">
    <text evidence="5">The sequence shown here is derived from an EMBL/GenBank/DDBJ whole genome shotgun (WGS) entry which is preliminary data.</text>
</comment>
<dbReference type="Gene3D" id="3.40.50.410">
    <property type="entry name" value="von Willebrand factor, type A domain"/>
    <property type="match status" value="1"/>
</dbReference>
<dbReference type="Pfam" id="PF21426">
    <property type="entry name" value="GBS104-like_Ig"/>
    <property type="match status" value="1"/>
</dbReference>
<accession>D0WJP1</accession>
<keyword evidence="2" id="KW-1133">Transmembrane helix</keyword>
<dbReference type="PROSITE" id="PS50234">
    <property type="entry name" value="VWFA"/>
    <property type="match status" value="1"/>
</dbReference>
<gene>
    <name evidence="5" type="ORF">HMPREF0762_02068</name>
</gene>
<evidence type="ECO:0000259" key="4">
    <source>
        <dbReference type="PROSITE" id="PS50234"/>
    </source>
</evidence>
<evidence type="ECO:0000313" key="5">
    <source>
        <dbReference type="EMBL" id="EEZ60589.1"/>
    </source>
</evidence>
<evidence type="ECO:0000256" key="1">
    <source>
        <dbReference type="SAM" id="MobiDB-lite"/>
    </source>
</evidence>
<protein>
    <submittedName>
        <fullName evidence="5">von Willebrand factor type A domain protein</fullName>
    </submittedName>
</protein>